<reference evidence="4" key="1">
    <citation type="submission" date="2012-06" db="EMBL/GenBank/DDBJ databases">
        <title>The genome sequence of Coniosporium apollinis CBS 100218.</title>
        <authorList>
            <consortium name="The Broad Institute Genome Sequencing Platform"/>
            <person name="Cuomo C."/>
            <person name="Gorbushina A."/>
            <person name="Noack S."/>
            <person name="Walker B."/>
            <person name="Young S.K."/>
            <person name="Zeng Q."/>
            <person name="Gargeya S."/>
            <person name="Fitzgerald M."/>
            <person name="Haas B."/>
            <person name="Abouelleil A."/>
            <person name="Alvarado L."/>
            <person name="Arachchi H.M."/>
            <person name="Berlin A.M."/>
            <person name="Chapman S.B."/>
            <person name="Goldberg J."/>
            <person name="Griggs A."/>
            <person name="Gujja S."/>
            <person name="Hansen M."/>
            <person name="Howarth C."/>
            <person name="Imamovic A."/>
            <person name="Larimer J."/>
            <person name="McCowan C."/>
            <person name="Montmayeur A."/>
            <person name="Murphy C."/>
            <person name="Neiman D."/>
            <person name="Pearson M."/>
            <person name="Priest M."/>
            <person name="Roberts A."/>
            <person name="Saif S."/>
            <person name="Shea T."/>
            <person name="Sisk P."/>
            <person name="Sykes S."/>
            <person name="Wortman J."/>
            <person name="Nusbaum C."/>
            <person name="Birren B."/>
        </authorList>
    </citation>
    <scope>NUCLEOTIDE SEQUENCE [LARGE SCALE GENOMIC DNA]</scope>
    <source>
        <strain evidence="4">CBS 100218</strain>
    </source>
</reference>
<sequence>MNGDYAPEPVRTLTSPSPGPAVAAPPLPGQPGYNWVLHGDSHPDLAAIMWPVAEAIRTVRNKQEILRDAVNEQGAAGMVERMGEGMVELERRVRKLGDGQEKIMRLLAALGGFMTAEQLEALREVEEMTEGERRGGEDGLRREIEGLRARVKELEKNGKTLEGGVASAREQVADRLDALDGHIDQLKTNVLADVRDLRISAAEHRISTNQDIAIQQSQLEELWRHLLEAEGSQQGWGKPVAARKEHTVHESKSVHHWVGRIVHASHQRGIEEQSLRRCLDDIEFMATRRPHKLLPVDRPFMLDGSPRIGFLQRSVKWLRECYEAVRQSEERFSVAGATAPRKRHALG</sequence>
<feature type="coiled-coil region" evidence="1">
    <location>
        <begin position="137"/>
        <end position="189"/>
    </location>
</feature>
<evidence type="ECO:0000313" key="4">
    <source>
        <dbReference type="Proteomes" id="UP000016924"/>
    </source>
</evidence>
<organism evidence="3 4">
    <name type="scientific">Coniosporium apollinis (strain CBS 100218)</name>
    <name type="common">Rock-inhabiting black yeast</name>
    <dbReference type="NCBI Taxonomy" id="1168221"/>
    <lineage>
        <taxon>Eukaryota</taxon>
        <taxon>Fungi</taxon>
        <taxon>Dikarya</taxon>
        <taxon>Ascomycota</taxon>
        <taxon>Pezizomycotina</taxon>
        <taxon>Dothideomycetes</taxon>
        <taxon>Dothideomycetes incertae sedis</taxon>
        <taxon>Coniosporium</taxon>
    </lineage>
</organism>
<accession>R7YHS7</accession>
<dbReference type="OrthoDB" id="3909264at2759"/>
<feature type="compositionally biased region" description="Pro residues" evidence="2">
    <location>
        <begin position="17"/>
        <end position="26"/>
    </location>
</feature>
<evidence type="ECO:0000256" key="1">
    <source>
        <dbReference type="SAM" id="Coils"/>
    </source>
</evidence>
<proteinExistence type="predicted"/>
<name>R7YHS7_CONA1</name>
<protein>
    <submittedName>
        <fullName evidence="3">Uncharacterized protein</fullName>
    </submittedName>
</protein>
<dbReference type="Proteomes" id="UP000016924">
    <property type="component" value="Unassembled WGS sequence"/>
</dbReference>
<evidence type="ECO:0000313" key="3">
    <source>
        <dbReference type="EMBL" id="EON61443.1"/>
    </source>
</evidence>
<dbReference type="GeneID" id="19897969"/>
<dbReference type="AlphaFoldDB" id="R7YHS7"/>
<feature type="region of interest" description="Disordered" evidence="2">
    <location>
        <begin position="1"/>
        <end position="26"/>
    </location>
</feature>
<dbReference type="RefSeq" id="XP_007776760.1">
    <property type="nucleotide sequence ID" value="XM_007778570.1"/>
</dbReference>
<dbReference type="EMBL" id="JH767555">
    <property type="protein sequence ID" value="EON61443.1"/>
    <property type="molecule type" value="Genomic_DNA"/>
</dbReference>
<evidence type="ECO:0000256" key="2">
    <source>
        <dbReference type="SAM" id="MobiDB-lite"/>
    </source>
</evidence>
<keyword evidence="4" id="KW-1185">Reference proteome</keyword>
<dbReference type="HOGENOM" id="CLU_799292_0_0_1"/>
<keyword evidence="1" id="KW-0175">Coiled coil</keyword>
<gene>
    <name evidence="3" type="ORF">W97_00658</name>
</gene>